<dbReference type="HOGENOM" id="CLU_026574_3_1_5"/>
<reference evidence="5" key="1">
    <citation type="submission" date="2006-06" db="EMBL/GenBank/DDBJ databases">
        <title>Complete sequence of chromosome of Chelativorans sp. BNC1.</title>
        <authorList>
            <consortium name="US DOE Joint Genome Institute"/>
            <person name="Copeland A."/>
            <person name="Lucas S."/>
            <person name="Lapidus A."/>
            <person name="Barry K."/>
            <person name="Detter J.C."/>
            <person name="Glavina del Rio T."/>
            <person name="Hammon N."/>
            <person name="Israni S."/>
            <person name="Dalin E."/>
            <person name="Tice H."/>
            <person name="Pitluck S."/>
            <person name="Chertkov O."/>
            <person name="Brettin T."/>
            <person name="Bruce D."/>
            <person name="Han C."/>
            <person name="Tapia R."/>
            <person name="Gilna P."/>
            <person name="Schmutz J."/>
            <person name="Larimer F."/>
            <person name="Land M."/>
            <person name="Hauser L."/>
            <person name="Kyrpides N."/>
            <person name="Mikhailova N."/>
            <person name="Richardson P."/>
        </authorList>
    </citation>
    <scope>NUCLEOTIDE SEQUENCE</scope>
    <source>
        <strain evidence="5">BNC1</strain>
    </source>
</reference>
<dbReference type="Pfam" id="PF19305">
    <property type="entry name" value="MmgE_PrpD_C"/>
    <property type="match status" value="1"/>
</dbReference>
<feature type="region of interest" description="Disordered" evidence="2">
    <location>
        <begin position="1"/>
        <end position="24"/>
    </location>
</feature>
<evidence type="ECO:0000313" key="5">
    <source>
        <dbReference type="EMBL" id="ABG64034.1"/>
    </source>
</evidence>
<dbReference type="InterPro" id="IPR042183">
    <property type="entry name" value="MmgE/PrpD_sf_1"/>
</dbReference>
<dbReference type="InterPro" id="IPR042188">
    <property type="entry name" value="MmgE/PrpD_sf_2"/>
</dbReference>
<dbReference type="STRING" id="266779.Meso_2657"/>
<dbReference type="InterPro" id="IPR005656">
    <property type="entry name" value="MmgE_PrpD"/>
</dbReference>
<dbReference type="KEGG" id="mes:Meso_2657"/>
<feature type="domain" description="MmgE/PrpD C-terminal" evidence="4">
    <location>
        <begin position="298"/>
        <end position="481"/>
    </location>
</feature>
<gene>
    <name evidence="5" type="ordered locus">Meso_2657</name>
</gene>
<dbReference type="PANTHER" id="PTHR16943:SF8">
    <property type="entry name" value="2-METHYLCITRATE DEHYDRATASE"/>
    <property type="match status" value="1"/>
</dbReference>
<evidence type="ECO:0000256" key="1">
    <source>
        <dbReference type="ARBA" id="ARBA00006174"/>
    </source>
</evidence>
<dbReference type="OrthoDB" id="5415580at2"/>
<organism evidence="5">
    <name type="scientific">Chelativorans sp. (strain BNC1)</name>
    <dbReference type="NCBI Taxonomy" id="266779"/>
    <lineage>
        <taxon>Bacteria</taxon>
        <taxon>Pseudomonadati</taxon>
        <taxon>Pseudomonadota</taxon>
        <taxon>Alphaproteobacteria</taxon>
        <taxon>Hyphomicrobiales</taxon>
        <taxon>Phyllobacteriaceae</taxon>
        <taxon>Chelativorans</taxon>
    </lineage>
</organism>
<dbReference type="eggNOG" id="COG2079">
    <property type="taxonomic scope" value="Bacteria"/>
</dbReference>
<dbReference type="EMBL" id="CP000390">
    <property type="protein sequence ID" value="ABG64034.1"/>
    <property type="molecule type" value="Genomic_DNA"/>
</dbReference>
<dbReference type="Gene3D" id="3.30.1330.120">
    <property type="entry name" value="2-methylcitrate dehydratase PrpD"/>
    <property type="match status" value="1"/>
</dbReference>
<name>Q11EZ1_CHESB</name>
<feature type="compositionally biased region" description="Polar residues" evidence="2">
    <location>
        <begin position="8"/>
        <end position="21"/>
    </location>
</feature>
<accession>Q11EZ1</accession>
<sequence>MVTHNLAPISQSDPSAGNAANWSPGEAERRIAVHFHQTRYEDIPPATLDFTKCLMLDTIGAAIAGFQAEGATAVADLVTSWGGTPQARIIGRGDMVPAHQAAMANATMARALEIDDVHEQGMLHPTASIVPLALAVSEAAGGITGRQFAEAVVLGIDLAIRIGTAPRAEVAGGRTQPRTQSHTYHIGMLAGAMVAGKIMDLPSGGLQNAMGIAYSQCAGNLQAVAEGALTVRVQQGLSASAAIVSAELARLGVTGAMQSLTGVSGYYNALHGGRCDRAVLIGDLGRRYANEEVSIKPYPCCKHIHTAAAAAENLVREQGIRADDIERVVIHVKNQEYYDLVCRPEGREERRASMFGERGMVHAQMSLPFVVAVALCDGKVSLDRFEAAGRTSDDVLSMMGRIETVMDGGPDDNVLPTPGIVDVYLAGASTPLTSEVRYVKGHPMNRMSFDDVAGKFMDMTDFSGAWFSRDRRRRIIEMIHAIETLPDMSDLAALLVADTSPANS</sequence>
<proteinExistence type="inferred from homology"/>
<evidence type="ECO:0000259" key="4">
    <source>
        <dbReference type="Pfam" id="PF19305"/>
    </source>
</evidence>
<dbReference type="InterPro" id="IPR045337">
    <property type="entry name" value="MmgE_PrpD_C"/>
</dbReference>
<evidence type="ECO:0000256" key="2">
    <source>
        <dbReference type="SAM" id="MobiDB-lite"/>
    </source>
</evidence>
<dbReference type="Gene3D" id="1.10.4100.10">
    <property type="entry name" value="2-methylcitrate dehydratase PrpD"/>
    <property type="match status" value="1"/>
</dbReference>
<dbReference type="InterPro" id="IPR045336">
    <property type="entry name" value="MmgE_PrpD_N"/>
</dbReference>
<feature type="domain" description="MmgE/PrpD N-terminal" evidence="3">
    <location>
        <begin position="29"/>
        <end position="273"/>
    </location>
</feature>
<comment type="similarity">
    <text evidence="1">Belongs to the PrpD family.</text>
</comment>
<dbReference type="PANTHER" id="PTHR16943">
    <property type="entry name" value="2-METHYLCITRATE DEHYDRATASE-RELATED"/>
    <property type="match status" value="1"/>
</dbReference>
<dbReference type="SUPFAM" id="SSF103378">
    <property type="entry name" value="2-methylcitrate dehydratase PrpD"/>
    <property type="match status" value="1"/>
</dbReference>
<dbReference type="Pfam" id="PF03972">
    <property type="entry name" value="MmgE_PrpD_N"/>
    <property type="match status" value="1"/>
</dbReference>
<dbReference type="AlphaFoldDB" id="Q11EZ1"/>
<evidence type="ECO:0000259" key="3">
    <source>
        <dbReference type="Pfam" id="PF03972"/>
    </source>
</evidence>
<dbReference type="GO" id="GO:0016829">
    <property type="term" value="F:lyase activity"/>
    <property type="evidence" value="ECO:0007669"/>
    <property type="project" value="InterPro"/>
</dbReference>
<protein>
    <submittedName>
        <fullName evidence="5">MmgE/PrpD</fullName>
    </submittedName>
</protein>
<dbReference type="InterPro" id="IPR036148">
    <property type="entry name" value="MmgE/PrpD_sf"/>
</dbReference>